<dbReference type="AlphaFoldDB" id="A0A1G6J7V4"/>
<gene>
    <name evidence="1" type="ORF">SAMN05421663_101484</name>
</gene>
<protein>
    <submittedName>
        <fullName evidence="1">Uncharacterized protein</fullName>
    </submittedName>
</protein>
<name>A0A1G6J7V4_9BACI</name>
<accession>A0A1G6J7V4</accession>
<dbReference type="STRING" id="361279.SAMN05421663_101484"/>
<dbReference type="Proteomes" id="UP000198666">
    <property type="component" value="Unassembled WGS sequence"/>
</dbReference>
<evidence type="ECO:0000313" key="1">
    <source>
        <dbReference type="EMBL" id="SDC13996.1"/>
    </source>
</evidence>
<evidence type="ECO:0000313" key="2">
    <source>
        <dbReference type="Proteomes" id="UP000198666"/>
    </source>
</evidence>
<sequence>MARELKNASITHVSYVDKGANQKTFFFTKSNDKPDFQKHVQVLVNKDEEEQQLVYGVMSPMRKIRTVIL</sequence>
<dbReference type="EMBL" id="FMZB01000001">
    <property type="protein sequence ID" value="SDC13996.1"/>
    <property type="molecule type" value="Genomic_DNA"/>
</dbReference>
<keyword evidence="2" id="KW-1185">Reference proteome</keyword>
<reference evidence="2" key="1">
    <citation type="submission" date="2016-10" db="EMBL/GenBank/DDBJ databases">
        <authorList>
            <person name="Varghese N."/>
            <person name="Submissions S."/>
        </authorList>
    </citation>
    <scope>NUCLEOTIDE SEQUENCE [LARGE SCALE GENOMIC DNA]</scope>
    <source>
        <strain evidence="2">DSM 21620</strain>
    </source>
</reference>
<proteinExistence type="predicted"/>
<organism evidence="1 2">
    <name type="scientific">Terribacillus halophilus</name>
    <dbReference type="NCBI Taxonomy" id="361279"/>
    <lineage>
        <taxon>Bacteria</taxon>
        <taxon>Bacillati</taxon>
        <taxon>Bacillota</taxon>
        <taxon>Bacilli</taxon>
        <taxon>Bacillales</taxon>
        <taxon>Bacillaceae</taxon>
        <taxon>Terribacillus</taxon>
    </lineage>
</organism>